<sequence length="95" mass="10873">MLISVPLLCIEFSVNPIPNLSHSFLHRYNPIPVDLPYNLPFSPVNPFSKTLFKSFGEMPTPLSFIVSIVLFSFLVEYILTLGFSVVQYFIEFDII</sequence>
<dbReference type="EMBL" id="VSSQ01069164">
    <property type="protein sequence ID" value="MPN21232.1"/>
    <property type="molecule type" value="Genomic_DNA"/>
</dbReference>
<keyword evidence="1" id="KW-0812">Transmembrane</keyword>
<evidence type="ECO:0000313" key="2">
    <source>
        <dbReference type="EMBL" id="MPN21232.1"/>
    </source>
</evidence>
<reference evidence="2" key="1">
    <citation type="submission" date="2019-08" db="EMBL/GenBank/DDBJ databases">
        <authorList>
            <person name="Kucharzyk K."/>
            <person name="Murdoch R.W."/>
            <person name="Higgins S."/>
            <person name="Loffler F."/>
        </authorList>
    </citation>
    <scope>NUCLEOTIDE SEQUENCE</scope>
</reference>
<name>A0A645G5J6_9ZZZZ</name>
<keyword evidence="1" id="KW-1133">Transmembrane helix</keyword>
<feature type="transmembrane region" description="Helical" evidence="1">
    <location>
        <begin position="64"/>
        <end position="90"/>
    </location>
</feature>
<proteinExistence type="predicted"/>
<protein>
    <submittedName>
        <fullName evidence="2">Uncharacterized protein</fullName>
    </submittedName>
</protein>
<dbReference type="AlphaFoldDB" id="A0A645G5J6"/>
<gene>
    <name evidence="2" type="ORF">SDC9_168611</name>
</gene>
<evidence type="ECO:0000256" key="1">
    <source>
        <dbReference type="SAM" id="Phobius"/>
    </source>
</evidence>
<keyword evidence="1" id="KW-0472">Membrane</keyword>
<organism evidence="2">
    <name type="scientific">bioreactor metagenome</name>
    <dbReference type="NCBI Taxonomy" id="1076179"/>
    <lineage>
        <taxon>unclassified sequences</taxon>
        <taxon>metagenomes</taxon>
        <taxon>ecological metagenomes</taxon>
    </lineage>
</organism>
<accession>A0A645G5J6</accession>
<comment type="caution">
    <text evidence="2">The sequence shown here is derived from an EMBL/GenBank/DDBJ whole genome shotgun (WGS) entry which is preliminary data.</text>
</comment>